<organism evidence="1 2">
    <name type="scientific">Riccia sorocarpa</name>
    <dbReference type="NCBI Taxonomy" id="122646"/>
    <lineage>
        <taxon>Eukaryota</taxon>
        <taxon>Viridiplantae</taxon>
        <taxon>Streptophyta</taxon>
        <taxon>Embryophyta</taxon>
        <taxon>Marchantiophyta</taxon>
        <taxon>Marchantiopsida</taxon>
        <taxon>Marchantiidae</taxon>
        <taxon>Marchantiales</taxon>
        <taxon>Ricciaceae</taxon>
        <taxon>Riccia</taxon>
    </lineage>
</organism>
<dbReference type="EMBL" id="JBJQOH010000001">
    <property type="protein sequence ID" value="KAL3702097.1"/>
    <property type="molecule type" value="Genomic_DNA"/>
</dbReference>
<protein>
    <submittedName>
        <fullName evidence="1">Uncharacterized protein</fullName>
    </submittedName>
</protein>
<gene>
    <name evidence="1" type="ORF">R1sor_020119</name>
</gene>
<accession>A0ABD3IH72</accession>
<name>A0ABD3IH72_9MARC</name>
<reference evidence="1 2" key="1">
    <citation type="submission" date="2024-09" db="EMBL/GenBank/DDBJ databases">
        <title>Chromosome-scale assembly of Riccia sorocarpa.</title>
        <authorList>
            <person name="Paukszto L."/>
        </authorList>
    </citation>
    <scope>NUCLEOTIDE SEQUENCE [LARGE SCALE GENOMIC DNA]</scope>
    <source>
        <strain evidence="1">LP-2024</strain>
        <tissue evidence="1">Aerial parts of the thallus</tissue>
    </source>
</reference>
<dbReference type="AlphaFoldDB" id="A0ABD3IH72"/>
<evidence type="ECO:0000313" key="2">
    <source>
        <dbReference type="Proteomes" id="UP001633002"/>
    </source>
</evidence>
<dbReference type="Proteomes" id="UP001633002">
    <property type="component" value="Unassembled WGS sequence"/>
</dbReference>
<comment type="caution">
    <text evidence="1">The sequence shown here is derived from an EMBL/GenBank/DDBJ whole genome shotgun (WGS) entry which is preliminary data.</text>
</comment>
<proteinExistence type="predicted"/>
<evidence type="ECO:0000313" key="1">
    <source>
        <dbReference type="EMBL" id="KAL3702097.1"/>
    </source>
</evidence>
<sequence>MLVATLYFLRIHVPDTSVLPDSFLGGTGPTPERRRATGLQFFLGASKMPASVALAGALITTPPAVRDSLKFDGMGRLPKSRWKAGRLRTTAPYSNPSTYFTYGSHAEAIGDVFFAVGNRRVGGRYPAL</sequence>
<keyword evidence="2" id="KW-1185">Reference proteome</keyword>